<name>A0A843WPZ7_COLES</name>
<dbReference type="AlphaFoldDB" id="A0A843WPZ7"/>
<proteinExistence type="predicted"/>
<feature type="chain" id="PRO_5032784795" description="Secreted protein" evidence="1">
    <location>
        <begin position="25"/>
        <end position="96"/>
    </location>
</feature>
<evidence type="ECO:0008006" key="4">
    <source>
        <dbReference type="Google" id="ProtNLM"/>
    </source>
</evidence>
<evidence type="ECO:0000313" key="3">
    <source>
        <dbReference type="Proteomes" id="UP000652761"/>
    </source>
</evidence>
<dbReference type="EMBL" id="NMUH01005725">
    <property type="protein sequence ID" value="MQM13533.1"/>
    <property type="molecule type" value="Genomic_DNA"/>
</dbReference>
<evidence type="ECO:0000256" key="1">
    <source>
        <dbReference type="SAM" id="SignalP"/>
    </source>
</evidence>
<sequence length="96" mass="10333">MLVRVLRLWSLVVAPVFRELLVSAVPAALAGKGLVIPTEPYSRGLPPYSLQMASFPAGSGRELQESVAAVAGCVCFERGCYFARAAFGFVFGLRIR</sequence>
<gene>
    <name evidence="2" type="ORF">Taro_046458</name>
</gene>
<dbReference type="Proteomes" id="UP000652761">
    <property type="component" value="Unassembled WGS sequence"/>
</dbReference>
<feature type="signal peptide" evidence="1">
    <location>
        <begin position="1"/>
        <end position="24"/>
    </location>
</feature>
<organism evidence="2 3">
    <name type="scientific">Colocasia esculenta</name>
    <name type="common">Wild taro</name>
    <name type="synonym">Arum esculentum</name>
    <dbReference type="NCBI Taxonomy" id="4460"/>
    <lineage>
        <taxon>Eukaryota</taxon>
        <taxon>Viridiplantae</taxon>
        <taxon>Streptophyta</taxon>
        <taxon>Embryophyta</taxon>
        <taxon>Tracheophyta</taxon>
        <taxon>Spermatophyta</taxon>
        <taxon>Magnoliopsida</taxon>
        <taxon>Liliopsida</taxon>
        <taxon>Araceae</taxon>
        <taxon>Aroideae</taxon>
        <taxon>Colocasieae</taxon>
        <taxon>Colocasia</taxon>
    </lineage>
</organism>
<feature type="non-terminal residue" evidence="2">
    <location>
        <position position="1"/>
    </location>
</feature>
<keyword evidence="3" id="KW-1185">Reference proteome</keyword>
<evidence type="ECO:0000313" key="2">
    <source>
        <dbReference type="EMBL" id="MQM13533.1"/>
    </source>
</evidence>
<comment type="caution">
    <text evidence="2">The sequence shown here is derived from an EMBL/GenBank/DDBJ whole genome shotgun (WGS) entry which is preliminary data.</text>
</comment>
<accession>A0A843WPZ7</accession>
<reference evidence="2" key="1">
    <citation type="submission" date="2017-07" db="EMBL/GenBank/DDBJ databases">
        <title>Taro Niue Genome Assembly and Annotation.</title>
        <authorList>
            <person name="Atibalentja N."/>
            <person name="Keating K."/>
            <person name="Fields C.J."/>
        </authorList>
    </citation>
    <scope>NUCLEOTIDE SEQUENCE</scope>
    <source>
        <strain evidence="2">Niue_2</strain>
        <tissue evidence="2">Leaf</tissue>
    </source>
</reference>
<protein>
    <recommendedName>
        <fullName evidence="4">Secreted protein</fullName>
    </recommendedName>
</protein>
<keyword evidence="1" id="KW-0732">Signal</keyword>